<dbReference type="STRING" id="1384459.GL4_0891"/>
<protein>
    <submittedName>
        <fullName evidence="2">Uncharacterized protein</fullName>
    </submittedName>
</protein>
<proteinExistence type="predicted"/>
<evidence type="ECO:0000313" key="2">
    <source>
        <dbReference type="EMBL" id="BAQ16352.1"/>
    </source>
</evidence>
<dbReference type="Proteomes" id="UP000031643">
    <property type="component" value="Chromosome"/>
</dbReference>
<dbReference type="HOGENOM" id="CLU_2683594_0_0_5"/>
<gene>
    <name evidence="2" type="ORF">GL4_0891</name>
</gene>
<feature type="compositionally biased region" description="Basic residues" evidence="1">
    <location>
        <begin position="36"/>
        <end position="45"/>
    </location>
</feature>
<dbReference type="KEGG" id="mcg:GL4_0891"/>
<organism evidence="2 3">
    <name type="scientific">Methyloceanibacter caenitepidi</name>
    <dbReference type="NCBI Taxonomy" id="1384459"/>
    <lineage>
        <taxon>Bacteria</taxon>
        <taxon>Pseudomonadati</taxon>
        <taxon>Pseudomonadota</taxon>
        <taxon>Alphaproteobacteria</taxon>
        <taxon>Hyphomicrobiales</taxon>
        <taxon>Hyphomicrobiaceae</taxon>
        <taxon>Methyloceanibacter</taxon>
    </lineage>
</organism>
<evidence type="ECO:0000256" key="1">
    <source>
        <dbReference type="SAM" id="MobiDB-lite"/>
    </source>
</evidence>
<sequence length="74" mass="8132">MLVRLPTIIAIVLCGAVGLASGPVVAKKYSDEKASVQKKQKKKSTAAKDCKKAPVPPFMRNPRFMNRGFLKNRC</sequence>
<reference evidence="2 3" key="1">
    <citation type="submission" date="2014-09" db="EMBL/GenBank/DDBJ databases">
        <title>Genome sequencing of Methyloceanibacter caenitepidi Gela4.</title>
        <authorList>
            <person name="Takeuchi M."/>
            <person name="Susumu S."/>
            <person name="Kamagata Y."/>
            <person name="Oshima K."/>
            <person name="Hattori M."/>
            <person name="Iwasaki W."/>
        </authorList>
    </citation>
    <scope>NUCLEOTIDE SEQUENCE [LARGE SCALE GENOMIC DNA]</scope>
    <source>
        <strain evidence="2 3">Gela4</strain>
    </source>
</reference>
<accession>A0A0A8K1J1</accession>
<dbReference type="AlphaFoldDB" id="A0A0A8K1J1"/>
<evidence type="ECO:0000313" key="3">
    <source>
        <dbReference type="Proteomes" id="UP000031643"/>
    </source>
</evidence>
<feature type="region of interest" description="Disordered" evidence="1">
    <location>
        <begin position="31"/>
        <end position="52"/>
    </location>
</feature>
<keyword evidence="3" id="KW-1185">Reference proteome</keyword>
<name>A0A0A8K1J1_9HYPH</name>
<dbReference type="EMBL" id="AP014648">
    <property type="protein sequence ID" value="BAQ16352.1"/>
    <property type="molecule type" value="Genomic_DNA"/>
</dbReference>